<keyword evidence="2" id="KW-1185">Reference proteome</keyword>
<comment type="caution">
    <text evidence="1">The sequence shown here is derived from an EMBL/GenBank/DDBJ whole genome shotgun (WGS) entry which is preliminary data.</text>
</comment>
<proteinExistence type="predicted"/>
<dbReference type="RefSeq" id="WP_136521759.1">
    <property type="nucleotide sequence ID" value="NZ_SDLV01000013.1"/>
</dbReference>
<dbReference type="EMBL" id="SDLV01000013">
    <property type="protein sequence ID" value="THV61996.1"/>
    <property type="molecule type" value="Genomic_DNA"/>
</dbReference>
<accession>A0ABY2R912</accession>
<dbReference type="Proteomes" id="UP000306038">
    <property type="component" value="Unassembled WGS sequence"/>
</dbReference>
<evidence type="ECO:0000313" key="1">
    <source>
        <dbReference type="EMBL" id="THV61996.1"/>
    </source>
</evidence>
<reference evidence="1 2" key="1">
    <citation type="submission" date="2019-01" db="EMBL/GenBank/DDBJ databases">
        <authorList>
            <person name="B I."/>
            <person name="Ch S."/>
            <person name="Ch V.R."/>
        </authorList>
    </citation>
    <scope>NUCLEOTIDE SEQUENCE [LARGE SCALE GENOMIC DNA]</scope>
    <source>
        <strain evidence="1 2">JC507</strain>
    </source>
</reference>
<name>A0ABY2R912_9FLAO</name>
<gene>
    <name evidence="1" type="ORF">EK417_07260</name>
</gene>
<organism evidence="1 2">
    <name type="scientific">Chryseobacterium candidae</name>
    <dbReference type="NCBI Taxonomy" id="1978493"/>
    <lineage>
        <taxon>Bacteria</taxon>
        <taxon>Pseudomonadati</taxon>
        <taxon>Bacteroidota</taxon>
        <taxon>Flavobacteriia</taxon>
        <taxon>Flavobacteriales</taxon>
        <taxon>Weeksellaceae</taxon>
        <taxon>Chryseobacterium group</taxon>
        <taxon>Chryseobacterium</taxon>
    </lineage>
</organism>
<evidence type="ECO:0000313" key="2">
    <source>
        <dbReference type="Proteomes" id="UP000306038"/>
    </source>
</evidence>
<sequence length="95" mass="11068">MEDEDHIFEIENSIVLTIPTDIKQITEGVRESFYYLDGLINLDSIYRGINQNDSLNIKAKNIEFKKNLQELEEGLYFSDPENSLATFSDYDQLKN</sequence>
<protein>
    <submittedName>
        <fullName evidence="1">Uncharacterized protein</fullName>
    </submittedName>
</protein>